<evidence type="ECO:0000256" key="3">
    <source>
        <dbReference type="ARBA" id="ARBA00022989"/>
    </source>
</evidence>
<proteinExistence type="predicted"/>
<gene>
    <name evidence="7" type="ORF">BMERY_0531</name>
</gene>
<organism evidence="7 8">
    <name type="scientific">Bifidobacterium merycicum</name>
    <dbReference type="NCBI Taxonomy" id="78345"/>
    <lineage>
        <taxon>Bacteria</taxon>
        <taxon>Bacillati</taxon>
        <taxon>Actinomycetota</taxon>
        <taxon>Actinomycetes</taxon>
        <taxon>Bifidobacteriales</taxon>
        <taxon>Bifidobacteriaceae</taxon>
        <taxon>Bifidobacterium</taxon>
    </lineage>
</organism>
<dbReference type="SUPFAM" id="SSF103473">
    <property type="entry name" value="MFS general substrate transporter"/>
    <property type="match status" value="1"/>
</dbReference>
<feature type="transmembrane region" description="Helical" evidence="5">
    <location>
        <begin position="247"/>
        <end position="268"/>
    </location>
</feature>
<evidence type="ECO:0000313" key="7">
    <source>
        <dbReference type="EMBL" id="KFI69041.1"/>
    </source>
</evidence>
<dbReference type="InterPro" id="IPR036259">
    <property type="entry name" value="MFS_trans_sf"/>
</dbReference>
<feature type="transmembrane region" description="Helical" evidence="5">
    <location>
        <begin position="65"/>
        <end position="85"/>
    </location>
</feature>
<keyword evidence="8" id="KW-1185">Reference proteome</keyword>
<accession>A0A087BDE1</accession>
<reference evidence="7 8" key="1">
    <citation type="submission" date="2014-03" db="EMBL/GenBank/DDBJ databases">
        <title>Genomics of Bifidobacteria.</title>
        <authorList>
            <person name="Ventura M."/>
            <person name="Milani C."/>
            <person name="Lugli G.A."/>
        </authorList>
    </citation>
    <scope>NUCLEOTIDE SEQUENCE [LARGE SCALE GENOMIC DNA]</scope>
    <source>
        <strain evidence="7 8">LMG 11341</strain>
    </source>
</reference>
<feature type="transmembrane region" description="Helical" evidence="5">
    <location>
        <begin position="181"/>
        <end position="200"/>
    </location>
</feature>
<dbReference type="PROSITE" id="PS00216">
    <property type="entry name" value="SUGAR_TRANSPORT_1"/>
    <property type="match status" value="1"/>
</dbReference>
<feature type="transmembrane region" description="Helical" evidence="5">
    <location>
        <begin position="396"/>
        <end position="417"/>
    </location>
</feature>
<protein>
    <submittedName>
        <fullName evidence="7">Major facilitator superfamily transporter</fullName>
    </submittedName>
</protein>
<dbReference type="InterPro" id="IPR005829">
    <property type="entry name" value="Sugar_transporter_CS"/>
</dbReference>
<name>A0A087BDE1_9BIFI</name>
<keyword evidence="3 5" id="KW-1133">Transmembrane helix</keyword>
<comment type="subcellular location">
    <subcellularLocation>
        <location evidence="1">Cell membrane</location>
        <topology evidence="1">Multi-pass membrane protein</topology>
    </subcellularLocation>
</comment>
<dbReference type="PANTHER" id="PTHR23531:SF1">
    <property type="entry name" value="QUINOLENE RESISTANCE PROTEIN NORA"/>
    <property type="match status" value="1"/>
</dbReference>
<evidence type="ECO:0000259" key="6">
    <source>
        <dbReference type="PROSITE" id="PS50850"/>
    </source>
</evidence>
<evidence type="ECO:0000256" key="5">
    <source>
        <dbReference type="SAM" id="Phobius"/>
    </source>
</evidence>
<dbReference type="Gene3D" id="1.20.1250.20">
    <property type="entry name" value="MFS general substrate transporter like domains"/>
    <property type="match status" value="1"/>
</dbReference>
<evidence type="ECO:0000256" key="2">
    <source>
        <dbReference type="ARBA" id="ARBA00022692"/>
    </source>
</evidence>
<keyword evidence="4 5" id="KW-0472">Membrane</keyword>
<dbReference type="STRING" id="78345.BMERY_0531"/>
<dbReference type="GO" id="GO:0022857">
    <property type="term" value="F:transmembrane transporter activity"/>
    <property type="evidence" value="ECO:0007669"/>
    <property type="project" value="InterPro"/>
</dbReference>
<comment type="caution">
    <text evidence="7">The sequence shown here is derived from an EMBL/GenBank/DDBJ whole genome shotgun (WGS) entry which is preliminary data.</text>
</comment>
<dbReference type="AlphaFoldDB" id="A0A087BDE1"/>
<evidence type="ECO:0000313" key="8">
    <source>
        <dbReference type="Proteomes" id="UP000029060"/>
    </source>
</evidence>
<dbReference type="OrthoDB" id="9778875at2"/>
<feature type="transmembrane region" description="Helical" evidence="5">
    <location>
        <begin position="28"/>
        <end position="53"/>
    </location>
</feature>
<dbReference type="Pfam" id="PF07690">
    <property type="entry name" value="MFS_1"/>
    <property type="match status" value="1"/>
</dbReference>
<dbReference type="PANTHER" id="PTHR23531">
    <property type="entry name" value="QUINOLENE RESISTANCE PROTEIN NORA"/>
    <property type="match status" value="1"/>
</dbReference>
<feature type="transmembrane region" description="Helical" evidence="5">
    <location>
        <begin position="92"/>
        <end position="123"/>
    </location>
</feature>
<dbReference type="PROSITE" id="PS50850">
    <property type="entry name" value="MFS"/>
    <property type="match status" value="1"/>
</dbReference>
<dbReference type="Proteomes" id="UP000029060">
    <property type="component" value="Unassembled WGS sequence"/>
</dbReference>
<evidence type="ECO:0000256" key="1">
    <source>
        <dbReference type="ARBA" id="ARBA00004651"/>
    </source>
</evidence>
<feature type="transmembrane region" description="Helical" evidence="5">
    <location>
        <begin position="152"/>
        <end position="174"/>
    </location>
</feature>
<feature type="transmembrane region" description="Helical" evidence="5">
    <location>
        <begin position="280"/>
        <end position="298"/>
    </location>
</feature>
<dbReference type="GO" id="GO:0005886">
    <property type="term" value="C:plasma membrane"/>
    <property type="evidence" value="ECO:0007669"/>
    <property type="project" value="UniProtKB-SubCell"/>
</dbReference>
<feature type="domain" description="Major facilitator superfamily (MFS) profile" evidence="6">
    <location>
        <begin position="27"/>
        <end position="422"/>
    </location>
</feature>
<evidence type="ECO:0000256" key="4">
    <source>
        <dbReference type="ARBA" id="ARBA00023136"/>
    </source>
</evidence>
<keyword evidence="2 5" id="KW-0812">Transmembrane</keyword>
<feature type="transmembrane region" description="Helical" evidence="5">
    <location>
        <begin position="310"/>
        <end position="343"/>
    </location>
</feature>
<sequence>MAEARESTATQVTWACKGESERLWARDFILLIVIAALASTAITTQMGTLPLYVESLGGSTAESGAIVGVLGISALIFRFPTGVMIDKYGRRIMLLIGLGILVVDFTLLNVFRTLMILFCLRFLQGIGNGMQTTATSTIAADLIPPRRLQVGLGYFSLAQVVPSAIGPMIGLAVVERFGYDALFVVGVALTAISLLLSLLLNVASVRGSGDVCQYPAKATGTVGASGADGDAKQRGAGSLALLLRPSVVVPSAIMFVVFCAAAGVTAFIAQYAVELHIANVGTYFVVASLSTVVVRLVISPQLIRFPQPVIIAVSLVMVVVPFFLIAHANNLAVLLLAALLYGAGQANLQPMMNTLVLQGIEPGQRGRVTAFFSASGDVAYGGGAMLWGYVASLCGFRMMFMICGACAACGIVLYAWFVRMSARSATR</sequence>
<dbReference type="EMBL" id="JGZC01000010">
    <property type="protein sequence ID" value="KFI69041.1"/>
    <property type="molecule type" value="Genomic_DNA"/>
</dbReference>
<dbReference type="eggNOG" id="COG2814">
    <property type="taxonomic scope" value="Bacteria"/>
</dbReference>
<dbReference type="InterPro" id="IPR052714">
    <property type="entry name" value="MFS_Exporter"/>
</dbReference>
<dbReference type="InterPro" id="IPR011701">
    <property type="entry name" value="MFS"/>
</dbReference>
<dbReference type="InterPro" id="IPR020846">
    <property type="entry name" value="MFS_dom"/>
</dbReference>